<dbReference type="Pfam" id="PF01547">
    <property type="entry name" value="SBP_bac_1"/>
    <property type="match status" value="1"/>
</dbReference>
<dbReference type="InterPro" id="IPR050490">
    <property type="entry name" value="Bact_solute-bd_prot1"/>
</dbReference>
<dbReference type="PROSITE" id="PS51257">
    <property type="entry name" value="PROKAR_LIPOPROTEIN"/>
    <property type="match status" value="1"/>
</dbReference>
<sequence>MGKGKKAVSVLLVGCMMAAMLLAGCGDGSDSGKTEIEIIQYKMEATDYFDALEEEFNATHDDIHLTIDSPNDASTIMRTRFIREDYPDIIGIGGDINYSYYVDAEILADLSDWEGMDNIKESYIDIAEGLETVPTDGTYIAPYMANAAGILYNRDMFEEHGWEIPTTWDELISLCEDIQAEGILPFYFGFRDTWTCLAPWNAIAVDLAPADVCKQVNRGETTFTEEYREAAEKYIQLMEYGPDDPVAYGYNDACTAFANGESAMYPIGSYAVPQIQSVNPDINIDSFVMPASDDPAENTLNSGIDLGFCVTAACEDKEAAFEVLDFLYEDENIQAYIDDQNSISCKEGDYELAPMLDGMTEYIESGNMTDYQDHYYPSEMAVDAILQTYVIDQDTDAFLARFDKDWARYNRDTIRAVQEYEEENGSAE</sequence>
<dbReference type="SUPFAM" id="SSF53850">
    <property type="entry name" value="Periplasmic binding protein-like II"/>
    <property type="match status" value="1"/>
</dbReference>
<evidence type="ECO:0000256" key="1">
    <source>
        <dbReference type="SAM" id="SignalP"/>
    </source>
</evidence>
<gene>
    <name evidence="2" type="ORF">H9873_10650</name>
</gene>
<protein>
    <submittedName>
        <fullName evidence="2">Extracellular solute-binding protein</fullName>
    </submittedName>
</protein>
<name>A0A9D1RDX2_9FIRM</name>
<dbReference type="PANTHER" id="PTHR43649">
    <property type="entry name" value="ARABINOSE-BINDING PROTEIN-RELATED"/>
    <property type="match status" value="1"/>
</dbReference>
<dbReference type="Gene3D" id="3.40.190.10">
    <property type="entry name" value="Periplasmic binding protein-like II"/>
    <property type="match status" value="2"/>
</dbReference>
<feature type="chain" id="PRO_5038932857" evidence="1">
    <location>
        <begin position="24"/>
        <end position="428"/>
    </location>
</feature>
<dbReference type="PANTHER" id="PTHR43649:SF12">
    <property type="entry name" value="DIACETYLCHITOBIOSE BINDING PROTEIN DASA"/>
    <property type="match status" value="1"/>
</dbReference>
<organism evidence="2 3">
    <name type="scientific">Candidatus Dorea gallistercoris</name>
    <dbReference type="NCBI Taxonomy" id="2838542"/>
    <lineage>
        <taxon>Bacteria</taxon>
        <taxon>Bacillati</taxon>
        <taxon>Bacillota</taxon>
        <taxon>Clostridia</taxon>
        <taxon>Lachnospirales</taxon>
        <taxon>Lachnospiraceae</taxon>
        <taxon>Dorea</taxon>
    </lineage>
</organism>
<reference evidence="2" key="1">
    <citation type="journal article" date="2021" name="PeerJ">
        <title>Extensive microbial diversity within the chicken gut microbiome revealed by metagenomics and culture.</title>
        <authorList>
            <person name="Gilroy R."/>
            <person name="Ravi A."/>
            <person name="Getino M."/>
            <person name="Pursley I."/>
            <person name="Horton D.L."/>
            <person name="Alikhan N.F."/>
            <person name="Baker D."/>
            <person name="Gharbi K."/>
            <person name="Hall N."/>
            <person name="Watson M."/>
            <person name="Adriaenssens E.M."/>
            <person name="Foster-Nyarko E."/>
            <person name="Jarju S."/>
            <person name="Secka A."/>
            <person name="Antonio M."/>
            <person name="Oren A."/>
            <person name="Chaudhuri R.R."/>
            <person name="La Ragione R."/>
            <person name="Hildebrand F."/>
            <person name="Pallen M.J."/>
        </authorList>
    </citation>
    <scope>NUCLEOTIDE SEQUENCE</scope>
    <source>
        <strain evidence="2">ChiSxjej1B13-11762</strain>
    </source>
</reference>
<dbReference type="InterPro" id="IPR006059">
    <property type="entry name" value="SBP"/>
</dbReference>
<evidence type="ECO:0000313" key="3">
    <source>
        <dbReference type="Proteomes" id="UP000824263"/>
    </source>
</evidence>
<keyword evidence="1" id="KW-0732">Signal</keyword>
<reference evidence="2" key="2">
    <citation type="submission" date="2021-04" db="EMBL/GenBank/DDBJ databases">
        <authorList>
            <person name="Gilroy R."/>
        </authorList>
    </citation>
    <scope>NUCLEOTIDE SEQUENCE</scope>
    <source>
        <strain evidence="2">ChiSxjej1B13-11762</strain>
    </source>
</reference>
<accession>A0A9D1RDX2</accession>
<evidence type="ECO:0000313" key="2">
    <source>
        <dbReference type="EMBL" id="HIW84761.1"/>
    </source>
</evidence>
<dbReference type="AlphaFoldDB" id="A0A9D1RDX2"/>
<feature type="signal peptide" evidence="1">
    <location>
        <begin position="1"/>
        <end position="23"/>
    </location>
</feature>
<proteinExistence type="predicted"/>
<dbReference type="EMBL" id="DXGF01000187">
    <property type="protein sequence ID" value="HIW84761.1"/>
    <property type="molecule type" value="Genomic_DNA"/>
</dbReference>
<dbReference type="Proteomes" id="UP000824263">
    <property type="component" value="Unassembled WGS sequence"/>
</dbReference>
<comment type="caution">
    <text evidence="2">The sequence shown here is derived from an EMBL/GenBank/DDBJ whole genome shotgun (WGS) entry which is preliminary data.</text>
</comment>